<accession>A0ABW3LLT2</accession>
<dbReference type="EMBL" id="JBHTKJ010000034">
    <property type="protein sequence ID" value="MFD1039302.1"/>
    <property type="molecule type" value="Genomic_DNA"/>
</dbReference>
<proteinExistence type="predicted"/>
<organism evidence="1 2">
    <name type="scientific">Virgibacillus byunsanensis</name>
    <dbReference type="NCBI Taxonomy" id="570945"/>
    <lineage>
        <taxon>Bacteria</taxon>
        <taxon>Bacillati</taxon>
        <taxon>Bacillota</taxon>
        <taxon>Bacilli</taxon>
        <taxon>Bacillales</taxon>
        <taxon>Bacillaceae</taxon>
        <taxon>Virgibacillus</taxon>
    </lineage>
</organism>
<evidence type="ECO:0008006" key="3">
    <source>
        <dbReference type="Google" id="ProtNLM"/>
    </source>
</evidence>
<keyword evidence="2" id="KW-1185">Reference proteome</keyword>
<evidence type="ECO:0000313" key="2">
    <source>
        <dbReference type="Proteomes" id="UP001597040"/>
    </source>
</evidence>
<protein>
    <recommendedName>
        <fullName evidence="3">t-SNARE coiled-coil homology domain-containing protein</fullName>
    </recommendedName>
</protein>
<gene>
    <name evidence="1" type="ORF">ACFQ3N_12995</name>
</gene>
<comment type="caution">
    <text evidence="1">The sequence shown here is derived from an EMBL/GenBank/DDBJ whole genome shotgun (WGS) entry which is preliminary data.</text>
</comment>
<evidence type="ECO:0000313" key="1">
    <source>
        <dbReference type="EMBL" id="MFD1039302.1"/>
    </source>
</evidence>
<reference evidence="2" key="1">
    <citation type="journal article" date="2019" name="Int. J. Syst. Evol. Microbiol.">
        <title>The Global Catalogue of Microorganisms (GCM) 10K type strain sequencing project: providing services to taxonomists for standard genome sequencing and annotation.</title>
        <authorList>
            <consortium name="The Broad Institute Genomics Platform"/>
            <consortium name="The Broad Institute Genome Sequencing Center for Infectious Disease"/>
            <person name="Wu L."/>
            <person name="Ma J."/>
        </authorList>
    </citation>
    <scope>NUCLEOTIDE SEQUENCE [LARGE SCALE GENOMIC DNA]</scope>
    <source>
        <strain evidence="2">CCUG 56754</strain>
    </source>
</reference>
<dbReference type="RefSeq" id="WP_390362963.1">
    <property type="nucleotide sequence ID" value="NZ_JBHTKJ010000034.1"/>
</dbReference>
<name>A0ABW3LLT2_9BACI</name>
<sequence length="252" mass="29847">MGLFVNTSEHPEVFKNKKPINEPNQGYFKYDFFSELVKEQKEVNDSLLEAFREIKIQHKQNQNNQASKWKDIGKQLNDLKERNVKHENFERQAMEWLTMLDKNNTKLKGILENESVLKKEIMEEITVLSQSNQQIVNQLENYGSSHKQISVQMHELFNLHKDMSNQLTKQDENQDQVISQLENQEALLEKTFRQINNIRSILFERANFLAEKIENSYSLTSSFVYKLVNGSDQPLTFFYEDAKKVENKKEYE</sequence>
<dbReference type="Proteomes" id="UP001597040">
    <property type="component" value="Unassembled WGS sequence"/>
</dbReference>